<evidence type="ECO:0000256" key="5">
    <source>
        <dbReference type="SAM" id="SignalP"/>
    </source>
</evidence>
<dbReference type="InterPro" id="IPR000914">
    <property type="entry name" value="SBP_5_dom"/>
</dbReference>
<feature type="chain" id="PRO_5031573391" evidence="5">
    <location>
        <begin position="26"/>
        <end position="534"/>
    </location>
</feature>
<dbReference type="CDD" id="cd08512">
    <property type="entry name" value="PBP2_NikA_DppA_OppA_like_7"/>
    <property type="match status" value="1"/>
</dbReference>
<dbReference type="GO" id="GO:0015833">
    <property type="term" value="P:peptide transport"/>
    <property type="evidence" value="ECO:0007669"/>
    <property type="project" value="TreeGrafter"/>
</dbReference>
<dbReference type="PANTHER" id="PTHR30290">
    <property type="entry name" value="PERIPLASMIC BINDING COMPONENT OF ABC TRANSPORTER"/>
    <property type="match status" value="1"/>
</dbReference>
<dbReference type="GO" id="GO:0043190">
    <property type="term" value="C:ATP-binding cassette (ABC) transporter complex"/>
    <property type="evidence" value="ECO:0007669"/>
    <property type="project" value="InterPro"/>
</dbReference>
<dbReference type="Pfam" id="PF00496">
    <property type="entry name" value="SBP_bac_5"/>
    <property type="match status" value="1"/>
</dbReference>
<gene>
    <name evidence="7" type="ORF">GGR30_004555</name>
</gene>
<dbReference type="Proteomes" id="UP000530571">
    <property type="component" value="Unassembled WGS sequence"/>
</dbReference>
<dbReference type="Gene3D" id="3.90.76.10">
    <property type="entry name" value="Dipeptide-binding Protein, Domain 1"/>
    <property type="match status" value="1"/>
</dbReference>
<evidence type="ECO:0000313" key="8">
    <source>
        <dbReference type="Proteomes" id="UP000530571"/>
    </source>
</evidence>
<dbReference type="PANTHER" id="PTHR30290:SF10">
    <property type="entry name" value="PERIPLASMIC OLIGOPEPTIDE-BINDING PROTEIN-RELATED"/>
    <property type="match status" value="1"/>
</dbReference>
<dbReference type="EMBL" id="JACIDZ010000027">
    <property type="protein sequence ID" value="MBB4124595.1"/>
    <property type="molecule type" value="Genomic_DNA"/>
</dbReference>
<keyword evidence="3" id="KW-0813">Transport</keyword>
<dbReference type="SUPFAM" id="SSF53850">
    <property type="entry name" value="Periplasmic binding protein-like II"/>
    <property type="match status" value="1"/>
</dbReference>
<accession>A0A7W6KR66</accession>
<protein>
    <submittedName>
        <fullName evidence="7">Peptide/nickel transport system substrate-binding protein</fullName>
    </submittedName>
</protein>
<keyword evidence="4 5" id="KW-0732">Signal</keyword>
<keyword evidence="8" id="KW-1185">Reference proteome</keyword>
<dbReference type="GO" id="GO:0030288">
    <property type="term" value="C:outer membrane-bounded periplasmic space"/>
    <property type="evidence" value="ECO:0007669"/>
    <property type="project" value="UniProtKB-ARBA"/>
</dbReference>
<dbReference type="Gene3D" id="3.40.190.10">
    <property type="entry name" value="Periplasmic binding protein-like II"/>
    <property type="match status" value="1"/>
</dbReference>
<evidence type="ECO:0000256" key="1">
    <source>
        <dbReference type="ARBA" id="ARBA00004418"/>
    </source>
</evidence>
<reference evidence="7 8" key="1">
    <citation type="submission" date="2020-08" db="EMBL/GenBank/DDBJ databases">
        <title>Genomic Encyclopedia of Type Strains, Phase IV (KMG-IV): sequencing the most valuable type-strain genomes for metagenomic binning, comparative biology and taxonomic classification.</title>
        <authorList>
            <person name="Goeker M."/>
        </authorList>
    </citation>
    <scope>NUCLEOTIDE SEQUENCE [LARGE SCALE GENOMIC DNA]</scope>
    <source>
        <strain evidence="7 8">DSM 28101</strain>
    </source>
</reference>
<comment type="subcellular location">
    <subcellularLocation>
        <location evidence="1">Periplasm</location>
    </subcellularLocation>
</comment>
<dbReference type="InterPro" id="IPR030678">
    <property type="entry name" value="Peptide/Ni-bd"/>
</dbReference>
<feature type="domain" description="Solute-binding protein family 5" evidence="6">
    <location>
        <begin position="77"/>
        <end position="439"/>
    </location>
</feature>
<evidence type="ECO:0000256" key="2">
    <source>
        <dbReference type="ARBA" id="ARBA00005695"/>
    </source>
</evidence>
<dbReference type="GO" id="GO:1904680">
    <property type="term" value="F:peptide transmembrane transporter activity"/>
    <property type="evidence" value="ECO:0007669"/>
    <property type="project" value="TreeGrafter"/>
</dbReference>
<evidence type="ECO:0000256" key="4">
    <source>
        <dbReference type="ARBA" id="ARBA00022729"/>
    </source>
</evidence>
<evidence type="ECO:0000313" key="7">
    <source>
        <dbReference type="EMBL" id="MBB4124595.1"/>
    </source>
</evidence>
<dbReference type="InterPro" id="IPR039424">
    <property type="entry name" value="SBP_5"/>
</dbReference>
<organism evidence="7 8">
    <name type="scientific">Martelella radicis</name>
    <dbReference type="NCBI Taxonomy" id="1397476"/>
    <lineage>
        <taxon>Bacteria</taxon>
        <taxon>Pseudomonadati</taxon>
        <taxon>Pseudomonadota</taxon>
        <taxon>Alphaproteobacteria</taxon>
        <taxon>Hyphomicrobiales</taxon>
        <taxon>Aurantimonadaceae</taxon>
        <taxon>Martelella</taxon>
    </lineage>
</organism>
<dbReference type="RefSeq" id="WP_183491423.1">
    <property type="nucleotide sequence ID" value="NZ_JACIDZ010000027.1"/>
</dbReference>
<dbReference type="PIRSF" id="PIRSF002741">
    <property type="entry name" value="MppA"/>
    <property type="match status" value="1"/>
</dbReference>
<evidence type="ECO:0000259" key="6">
    <source>
        <dbReference type="Pfam" id="PF00496"/>
    </source>
</evidence>
<comment type="similarity">
    <text evidence="2">Belongs to the bacterial solute-binding protein 5 family.</text>
</comment>
<evidence type="ECO:0000256" key="3">
    <source>
        <dbReference type="ARBA" id="ARBA00022448"/>
    </source>
</evidence>
<proteinExistence type="inferred from homology"/>
<feature type="signal peptide" evidence="5">
    <location>
        <begin position="1"/>
        <end position="25"/>
    </location>
</feature>
<comment type="caution">
    <text evidence="7">The sequence shown here is derived from an EMBL/GenBank/DDBJ whole genome shotgun (WGS) entry which is preliminary data.</text>
</comment>
<dbReference type="AlphaFoldDB" id="A0A7W6KR66"/>
<dbReference type="Gene3D" id="3.10.105.10">
    <property type="entry name" value="Dipeptide-binding Protein, Domain 3"/>
    <property type="match status" value="1"/>
</dbReference>
<name>A0A7W6KR66_9HYPH</name>
<sequence length="534" mass="59786">MKYRTFLKVAGLVAAVSFAPFAAQAETPKDQLIVGVTLVNMLSLDPSAMSGRQSTEINSNVYDSLIEADPVEKGVFNPSLATNWELNDARDAVTFHLRDDVKFHSGNPLTAHDFVWSMKRAFELGIGGSNVRVLGYSAENFDEMIYAPDDYTVVVRFPQPTDPALMMGIIAGKGLAMVIDSKEAMSHEVDGDYGQGWLTTHSAGSGPYKLARWDANNMVILDRYDDYWGGEPEMKRVIYRHMPESQTQRLALEQHDIDISMGMSVADIKALQDDEDLVTAKVPSGNVYYLAMSMQEDEFKDPKVREAVRHLIDYEGINDTILPFYGDLYQRPIPAGLPGALPNPMYKFEPDYAKELLTEAGYPDGFETTIRVLPDSPFVNIATAIQASLAEGGIDAEILTGNGDQVYGNMRARTFDMIVGRGGDRTGAHPYTSLLSIVYNPDNSDEAKLYTLQAWRTSFQDEEINALLDAALLEPDPEKQDEMYAEIQRKFEEDIPAMQIISMSYDTVVYQDDIEGYIAHPYQNTRYREVRKDR</sequence>